<comment type="caution">
    <text evidence="1">The sequence shown here is derived from an EMBL/GenBank/DDBJ whole genome shotgun (WGS) entry which is preliminary data.</text>
</comment>
<evidence type="ECO:0000313" key="1">
    <source>
        <dbReference type="EMBL" id="KAG2571239.1"/>
    </source>
</evidence>
<dbReference type="Proteomes" id="UP000823388">
    <property type="component" value="Chromosome 7K"/>
</dbReference>
<evidence type="ECO:0000313" key="2">
    <source>
        <dbReference type="Proteomes" id="UP000823388"/>
    </source>
</evidence>
<dbReference type="AlphaFoldDB" id="A0A8T0QEH3"/>
<sequence>MMTTYFLSFLLRRIPCPDLLQPRGLFLPHLSRGHHHLHFSFPHITAPVASGATSVDSTPSCLSPQSLGRYGFTTPPPHHLPTPLLISVTFKASLVELHRF</sequence>
<proteinExistence type="predicted"/>
<dbReference type="EMBL" id="CM029049">
    <property type="protein sequence ID" value="KAG2571239.1"/>
    <property type="molecule type" value="Genomic_DNA"/>
</dbReference>
<gene>
    <name evidence="1" type="ORF">PVAP13_7KG021078</name>
</gene>
<keyword evidence="2" id="KW-1185">Reference proteome</keyword>
<organism evidence="1 2">
    <name type="scientific">Panicum virgatum</name>
    <name type="common">Blackwell switchgrass</name>
    <dbReference type="NCBI Taxonomy" id="38727"/>
    <lineage>
        <taxon>Eukaryota</taxon>
        <taxon>Viridiplantae</taxon>
        <taxon>Streptophyta</taxon>
        <taxon>Embryophyta</taxon>
        <taxon>Tracheophyta</taxon>
        <taxon>Spermatophyta</taxon>
        <taxon>Magnoliopsida</taxon>
        <taxon>Liliopsida</taxon>
        <taxon>Poales</taxon>
        <taxon>Poaceae</taxon>
        <taxon>PACMAD clade</taxon>
        <taxon>Panicoideae</taxon>
        <taxon>Panicodae</taxon>
        <taxon>Paniceae</taxon>
        <taxon>Panicinae</taxon>
        <taxon>Panicum</taxon>
        <taxon>Panicum sect. Hiantes</taxon>
    </lineage>
</organism>
<accession>A0A8T0QEH3</accession>
<reference evidence="1" key="1">
    <citation type="submission" date="2020-05" db="EMBL/GenBank/DDBJ databases">
        <title>WGS assembly of Panicum virgatum.</title>
        <authorList>
            <person name="Lovell J.T."/>
            <person name="Jenkins J."/>
            <person name="Shu S."/>
            <person name="Juenger T.E."/>
            <person name="Schmutz J."/>
        </authorList>
    </citation>
    <scope>NUCLEOTIDE SEQUENCE</scope>
    <source>
        <strain evidence="1">AP13</strain>
    </source>
</reference>
<name>A0A8T0QEH3_PANVG</name>
<protein>
    <submittedName>
        <fullName evidence="1">Uncharacterized protein</fullName>
    </submittedName>
</protein>